<evidence type="ECO:0000256" key="8">
    <source>
        <dbReference type="ARBA" id="ARBA00022741"/>
    </source>
</evidence>
<evidence type="ECO:0000256" key="6">
    <source>
        <dbReference type="ARBA" id="ARBA00022679"/>
    </source>
</evidence>
<evidence type="ECO:0000256" key="14">
    <source>
        <dbReference type="PROSITE-ProRule" id="PRU00169"/>
    </source>
</evidence>
<dbReference type="InterPro" id="IPR003594">
    <property type="entry name" value="HATPase_dom"/>
</dbReference>
<dbReference type="RefSeq" id="WP_119790349.1">
    <property type="nucleotide sequence ID" value="NZ_QYZD01000001.1"/>
</dbReference>
<dbReference type="GO" id="GO:0005524">
    <property type="term" value="F:ATP binding"/>
    <property type="evidence" value="ECO:0007669"/>
    <property type="project" value="UniProtKB-KW"/>
</dbReference>
<accession>A0A3A3H962</accession>
<evidence type="ECO:0000256" key="4">
    <source>
        <dbReference type="ARBA" id="ARBA00022475"/>
    </source>
</evidence>
<reference evidence="18 19" key="1">
    <citation type="submission" date="2018-09" db="EMBL/GenBank/DDBJ databases">
        <title>Paenibacillus SK2017-BO5.</title>
        <authorList>
            <person name="Piskunova J.V."/>
            <person name="Dubiley S.A."/>
            <person name="Severinov K.V."/>
        </authorList>
    </citation>
    <scope>NUCLEOTIDE SEQUENCE [LARGE SCALE GENOMIC DNA]</scope>
    <source>
        <strain evidence="18 19">BO5</strain>
    </source>
</reference>
<evidence type="ECO:0000256" key="15">
    <source>
        <dbReference type="SAM" id="Phobius"/>
    </source>
</evidence>
<dbReference type="InterPro" id="IPR011006">
    <property type="entry name" value="CheY-like_superfamily"/>
</dbReference>
<dbReference type="Pfam" id="PF00512">
    <property type="entry name" value="HisKA"/>
    <property type="match status" value="1"/>
</dbReference>
<dbReference type="SMART" id="SM00448">
    <property type="entry name" value="REC"/>
    <property type="match status" value="1"/>
</dbReference>
<evidence type="ECO:0000256" key="3">
    <source>
        <dbReference type="ARBA" id="ARBA00012438"/>
    </source>
</evidence>
<dbReference type="SMART" id="SM00387">
    <property type="entry name" value="HATPase_c"/>
    <property type="match status" value="1"/>
</dbReference>
<dbReference type="PRINTS" id="PR00344">
    <property type="entry name" value="BCTRLSENSOR"/>
</dbReference>
<keyword evidence="10" id="KW-0067">ATP-binding</keyword>
<dbReference type="Gene3D" id="3.30.450.20">
    <property type="entry name" value="PAS domain"/>
    <property type="match status" value="1"/>
</dbReference>
<evidence type="ECO:0000256" key="5">
    <source>
        <dbReference type="ARBA" id="ARBA00022553"/>
    </source>
</evidence>
<evidence type="ECO:0000259" key="17">
    <source>
        <dbReference type="PROSITE" id="PS50110"/>
    </source>
</evidence>
<keyword evidence="8" id="KW-0547">Nucleotide-binding</keyword>
<dbReference type="PROSITE" id="PS50110">
    <property type="entry name" value="RESPONSE_REGULATORY"/>
    <property type="match status" value="1"/>
</dbReference>
<dbReference type="PROSITE" id="PS50109">
    <property type="entry name" value="HIS_KIN"/>
    <property type="match status" value="1"/>
</dbReference>
<dbReference type="Gene3D" id="3.30.565.10">
    <property type="entry name" value="Histidine kinase-like ATPase, C-terminal domain"/>
    <property type="match status" value="1"/>
</dbReference>
<evidence type="ECO:0000259" key="16">
    <source>
        <dbReference type="PROSITE" id="PS50109"/>
    </source>
</evidence>
<keyword evidence="11 15" id="KW-1133">Transmembrane helix</keyword>
<dbReference type="InterPro" id="IPR004358">
    <property type="entry name" value="Sig_transdc_His_kin-like_C"/>
</dbReference>
<comment type="catalytic activity">
    <reaction evidence="1">
        <text>ATP + protein L-histidine = ADP + protein N-phospho-L-histidine.</text>
        <dbReference type="EC" id="2.7.13.3"/>
    </reaction>
</comment>
<dbReference type="Gene3D" id="1.10.287.130">
    <property type="match status" value="1"/>
</dbReference>
<evidence type="ECO:0000313" key="19">
    <source>
        <dbReference type="Proteomes" id="UP000266177"/>
    </source>
</evidence>
<dbReference type="InterPro" id="IPR001789">
    <property type="entry name" value="Sig_transdc_resp-reg_receiver"/>
</dbReference>
<dbReference type="InterPro" id="IPR036890">
    <property type="entry name" value="HATPase_C_sf"/>
</dbReference>
<dbReference type="Pfam" id="PF02518">
    <property type="entry name" value="HATPase_c"/>
    <property type="match status" value="1"/>
</dbReference>
<evidence type="ECO:0000256" key="13">
    <source>
        <dbReference type="ARBA" id="ARBA00023136"/>
    </source>
</evidence>
<dbReference type="GO" id="GO:0005886">
    <property type="term" value="C:plasma membrane"/>
    <property type="evidence" value="ECO:0007669"/>
    <property type="project" value="UniProtKB-SubCell"/>
</dbReference>
<keyword evidence="13 15" id="KW-0472">Membrane</keyword>
<keyword evidence="5 14" id="KW-0597">Phosphoprotein</keyword>
<evidence type="ECO:0000256" key="11">
    <source>
        <dbReference type="ARBA" id="ARBA00022989"/>
    </source>
</evidence>
<name>A0A3A3H962_PANTH</name>
<organism evidence="18 19">
    <name type="scientific">Paenibacillus thiaminolyticus</name>
    <name type="common">Bacillus thiaminolyticus</name>
    <dbReference type="NCBI Taxonomy" id="49283"/>
    <lineage>
        <taxon>Bacteria</taxon>
        <taxon>Bacillati</taxon>
        <taxon>Bacillota</taxon>
        <taxon>Bacilli</taxon>
        <taxon>Bacillales</taxon>
        <taxon>Paenibacillaceae</taxon>
        <taxon>Paenibacillus</taxon>
    </lineage>
</organism>
<dbReference type="InterPro" id="IPR033479">
    <property type="entry name" value="dCache_1"/>
</dbReference>
<feature type="domain" description="Response regulatory" evidence="17">
    <location>
        <begin position="628"/>
        <end position="744"/>
    </location>
</feature>
<dbReference type="SUPFAM" id="SSF52172">
    <property type="entry name" value="CheY-like"/>
    <property type="match status" value="1"/>
</dbReference>
<dbReference type="CDD" id="cd00082">
    <property type="entry name" value="HisKA"/>
    <property type="match status" value="1"/>
</dbReference>
<evidence type="ECO:0000256" key="7">
    <source>
        <dbReference type="ARBA" id="ARBA00022692"/>
    </source>
</evidence>
<dbReference type="Pfam" id="PF00072">
    <property type="entry name" value="Response_reg"/>
    <property type="match status" value="1"/>
</dbReference>
<sequence length="748" mass="84182">MYFKLDKLRNKKSLLYCIMLLALPVAFLLLVWMAYGSYVNDERTVITQQQQQLLTIAKLTARNLEVSFKEQVHNLEVVAGNRGVALGMANADPVPVKQAIEAYYMAKNQGVERIYVINKEGKMVGIFPETSDTVAGTILTTIEDEIQNVLREKQALIGEAKLEQPGRYITNIYQPVFLDQEFEGILVSSVDLNAVYELLVKPFRVGKKGYVHVKNDEGVYLMHPNPWNIGKSLESLKIAYPELDFRDLDKLMDLQLSEEEGSAVYHSYWWMEQSLEKTKKFEAFSKAHFDGFFWIVAAAMDYDDVKGPIAENRFKTMEIFAMILLILSGAIFMVMKAQKNKKALEVETKYLRELNATHEQIRKKDLQLVHAQKLQVIGTLTGGIAHDFNNLLTPILGYSEIMLNKFSPQEEMYDYANEIYEASEKARNIIEQVLVFSRSDNGKGKYEPANVAALVEETLKLVEPIITPNIAVVFEKLDGSAVILANKVQIHQVVLNLCTNAYQAMKYQGGTLKVRVETISLHEARKINESAQDAPCFVKISVSDTGYGMSKETMSQIFDPFFTTKQTGEGTGLGLFIAYGIVENHKGFITVESEVRKGSVFAVYIPQAILQVIEGQSCPLPVPTDSKTVLLIDDKIKVLKAMKKGLEPFGFEVLSESSSVEAIKTFEVNPTKFDVVITDQAMPYIKGLDLAERMKTLNPQIKVILVTGFVEEKVVESKERFIIDDYMCKPVTGSELARKIKELFQSGG</sequence>
<dbReference type="PANTHER" id="PTHR43065:SF46">
    <property type="entry name" value="C4-DICARBOXYLATE TRANSPORT SENSOR PROTEIN DCTB"/>
    <property type="match status" value="1"/>
</dbReference>
<evidence type="ECO:0000256" key="12">
    <source>
        <dbReference type="ARBA" id="ARBA00023012"/>
    </source>
</evidence>
<dbReference type="AlphaFoldDB" id="A0A3A3H962"/>
<keyword evidence="6" id="KW-0808">Transferase</keyword>
<feature type="domain" description="Histidine kinase" evidence="16">
    <location>
        <begin position="383"/>
        <end position="609"/>
    </location>
</feature>
<dbReference type="SMART" id="SM00388">
    <property type="entry name" value="HisKA"/>
    <property type="match status" value="1"/>
</dbReference>
<comment type="subcellular location">
    <subcellularLocation>
        <location evidence="2">Cell membrane</location>
        <topology evidence="2">Multi-pass membrane protein</topology>
    </subcellularLocation>
</comment>
<protein>
    <recommendedName>
        <fullName evidence="3">histidine kinase</fullName>
        <ecNumber evidence="3">2.7.13.3</ecNumber>
    </recommendedName>
</protein>
<comment type="caution">
    <text evidence="18">The sequence shown here is derived from an EMBL/GenBank/DDBJ whole genome shotgun (WGS) entry which is preliminary data.</text>
</comment>
<keyword evidence="4" id="KW-1003">Cell membrane</keyword>
<keyword evidence="12" id="KW-0902">Two-component regulatory system</keyword>
<dbReference type="CDD" id="cd00156">
    <property type="entry name" value="REC"/>
    <property type="match status" value="1"/>
</dbReference>
<dbReference type="PANTHER" id="PTHR43065">
    <property type="entry name" value="SENSOR HISTIDINE KINASE"/>
    <property type="match status" value="1"/>
</dbReference>
<dbReference type="Proteomes" id="UP000266177">
    <property type="component" value="Unassembled WGS sequence"/>
</dbReference>
<feature type="modified residue" description="4-aspartylphosphate" evidence="14">
    <location>
        <position position="679"/>
    </location>
</feature>
<dbReference type="GO" id="GO:0000155">
    <property type="term" value="F:phosphorelay sensor kinase activity"/>
    <property type="evidence" value="ECO:0007669"/>
    <property type="project" value="InterPro"/>
</dbReference>
<dbReference type="OrthoDB" id="9815750at2"/>
<dbReference type="Gene3D" id="3.40.50.2300">
    <property type="match status" value="1"/>
</dbReference>
<dbReference type="EC" id="2.7.13.3" evidence="3"/>
<proteinExistence type="predicted"/>
<evidence type="ECO:0000313" key="18">
    <source>
        <dbReference type="EMBL" id="RJG26787.1"/>
    </source>
</evidence>
<evidence type="ECO:0000256" key="10">
    <source>
        <dbReference type="ARBA" id="ARBA00022840"/>
    </source>
</evidence>
<gene>
    <name evidence="18" type="ORF">DQX05_01805</name>
</gene>
<feature type="transmembrane region" description="Helical" evidence="15">
    <location>
        <begin position="14"/>
        <end position="35"/>
    </location>
</feature>
<dbReference type="InterPro" id="IPR005467">
    <property type="entry name" value="His_kinase_dom"/>
</dbReference>
<dbReference type="SUPFAM" id="SSF55874">
    <property type="entry name" value="ATPase domain of HSP90 chaperone/DNA topoisomerase II/histidine kinase"/>
    <property type="match status" value="1"/>
</dbReference>
<dbReference type="Pfam" id="PF02743">
    <property type="entry name" value="dCache_1"/>
    <property type="match status" value="1"/>
</dbReference>
<dbReference type="SUPFAM" id="SSF47384">
    <property type="entry name" value="Homodimeric domain of signal transducing histidine kinase"/>
    <property type="match status" value="1"/>
</dbReference>
<evidence type="ECO:0000256" key="9">
    <source>
        <dbReference type="ARBA" id="ARBA00022777"/>
    </source>
</evidence>
<dbReference type="InterPro" id="IPR036097">
    <property type="entry name" value="HisK_dim/P_sf"/>
</dbReference>
<dbReference type="EMBL" id="QYZD01000001">
    <property type="protein sequence ID" value="RJG26787.1"/>
    <property type="molecule type" value="Genomic_DNA"/>
</dbReference>
<keyword evidence="7 15" id="KW-0812">Transmembrane</keyword>
<evidence type="ECO:0000256" key="2">
    <source>
        <dbReference type="ARBA" id="ARBA00004651"/>
    </source>
</evidence>
<keyword evidence="9 18" id="KW-0418">Kinase</keyword>
<dbReference type="InterPro" id="IPR003661">
    <property type="entry name" value="HisK_dim/P_dom"/>
</dbReference>
<evidence type="ECO:0000256" key="1">
    <source>
        <dbReference type="ARBA" id="ARBA00000085"/>
    </source>
</evidence>